<dbReference type="InParanoid" id="E3NLG0"/>
<dbReference type="Proteomes" id="UP000008281">
    <property type="component" value="Unassembled WGS sequence"/>
</dbReference>
<sequence length="72" mass="8430">MEKWVHRREIESLASERFVFKRGHNLLDGVETVLLKKELKPVSDKGFFSTTGQMIPFGLLPENSILIHDYHY</sequence>
<gene>
    <name evidence="1" type="ORF">CRE_19552</name>
</gene>
<dbReference type="HOGENOM" id="CLU_199962_0_0_1"/>
<accession>E3NLG0</accession>
<name>E3NLG0_CAERE</name>
<dbReference type="OrthoDB" id="5876545at2759"/>
<proteinExistence type="predicted"/>
<dbReference type="AlphaFoldDB" id="E3NLG0"/>
<keyword evidence="2" id="KW-1185">Reference proteome</keyword>
<reference evidence="1" key="1">
    <citation type="submission" date="2007-07" db="EMBL/GenBank/DDBJ databases">
        <title>PCAP assembly of the Caenorhabditis remanei genome.</title>
        <authorList>
            <consortium name="The Caenorhabditis remanei Sequencing Consortium"/>
            <person name="Wilson R.K."/>
        </authorList>
    </citation>
    <scope>NUCLEOTIDE SEQUENCE [LARGE SCALE GENOMIC DNA]</scope>
    <source>
        <strain evidence="1">PB4641</strain>
    </source>
</reference>
<organism evidence="2">
    <name type="scientific">Caenorhabditis remanei</name>
    <name type="common">Caenorhabditis vulgaris</name>
    <dbReference type="NCBI Taxonomy" id="31234"/>
    <lineage>
        <taxon>Eukaryota</taxon>
        <taxon>Metazoa</taxon>
        <taxon>Ecdysozoa</taxon>
        <taxon>Nematoda</taxon>
        <taxon>Chromadorea</taxon>
        <taxon>Rhabditida</taxon>
        <taxon>Rhabditina</taxon>
        <taxon>Rhabditomorpha</taxon>
        <taxon>Rhabditoidea</taxon>
        <taxon>Rhabditidae</taxon>
        <taxon>Peloderinae</taxon>
        <taxon>Caenorhabditis</taxon>
    </lineage>
</organism>
<evidence type="ECO:0000313" key="1">
    <source>
        <dbReference type="EMBL" id="EFP04697.1"/>
    </source>
</evidence>
<dbReference type="EMBL" id="DS268890">
    <property type="protein sequence ID" value="EFP04697.1"/>
    <property type="molecule type" value="Genomic_DNA"/>
</dbReference>
<dbReference type="FunCoup" id="E3NLG0">
    <property type="interactions" value="423"/>
</dbReference>
<evidence type="ECO:0000313" key="2">
    <source>
        <dbReference type="Proteomes" id="UP000008281"/>
    </source>
</evidence>
<protein>
    <submittedName>
        <fullName evidence="1">Uncharacterized protein</fullName>
    </submittedName>
</protein>